<gene>
    <name evidence="1" type="ORF">E6B08_18530</name>
</gene>
<dbReference type="Proteomes" id="UP000298551">
    <property type="component" value="Chromosome"/>
</dbReference>
<sequence length="161" mass="19103">MSLPGWLPPLEELKAYGGDFSRYLEAIYQIFCTDFVESKLEFAGKRLALKRHPVIQGKEATFWHMISEGDDEAERLPDLRRSERIRWPKPIIENAADSALKVWREPKGSGHRLLIWFAEAQYLVVLDERKDYILPWTAYPVEREHQQRKLEKRWEQYSEGN</sequence>
<evidence type="ECO:0000313" key="1">
    <source>
        <dbReference type="EMBL" id="QCI13243.1"/>
    </source>
</evidence>
<proteinExistence type="predicted"/>
<reference evidence="2" key="1">
    <citation type="submission" date="2019-04" db="EMBL/GenBank/DDBJ databases">
        <title>Genome sequence of Pseudomonas putida 1290, an auxin catabolizing strain.</title>
        <authorList>
            <person name="Laird T.S."/>
            <person name="Leveau J.H.J."/>
        </authorList>
    </citation>
    <scope>NUCLEOTIDE SEQUENCE [LARGE SCALE GENOMIC DNA]</scope>
    <source>
        <strain evidence="2">1290</strain>
    </source>
</reference>
<accession>A0A4D6XC19</accession>
<name>A0A4D6XC19_PSEPU</name>
<evidence type="ECO:0000313" key="2">
    <source>
        <dbReference type="Proteomes" id="UP000298551"/>
    </source>
</evidence>
<dbReference type="RefSeq" id="WP_136915388.1">
    <property type="nucleotide sequence ID" value="NZ_CP039371.1"/>
</dbReference>
<dbReference type="EMBL" id="CP039371">
    <property type="protein sequence ID" value="QCI13243.1"/>
    <property type="molecule type" value="Genomic_DNA"/>
</dbReference>
<evidence type="ECO:0008006" key="3">
    <source>
        <dbReference type="Google" id="ProtNLM"/>
    </source>
</evidence>
<organism evidence="1 2">
    <name type="scientific">Pseudomonas putida</name>
    <name type="common">Arthrobacter siderocapsulatus</name>
    <dbReference type="NCBI Taxonomy" id="303"/>
    <lineage>
        <taxon>Bacteria</taxon>
        <taxon>Pseudomonadati</taxon>
        <taxon>Pseudomonadota</taxon>
        <taxon>Gammaproteobacteria</taxon>
        <taxon>Pseudomonadales</taxon>
        <taxon>Pseudomonadaceae</taxon>
        <taxon>Pseudomonas</taxon>
    </lineage>
</organism>
<dbReference type="OrthoDB" id="7868987at2"/>
<dbReference type="AlphaFoldDB" id="A0A4D6XC19"/>
<protein>
    <recommendedName>
        <fullName evidence="3">Phage P1-related protein</fullName>
    </recommendedName>
</protein>